<feature type="domain" description="ATP-grasp" evidence="2">
    <location>
        <begin position="121"/>
        <end position="314"/>
    </location>
</feature>
<dbReference type="PROSITE" id="PS50975">
    <property type="entry name" value="ATP_GRASP"/>
    <property type="match status" value="1"/>
</dbReference>
<dbReference type="AlphaFoldDB" id="A0A410G1Y8"/>
<dbReference type="Proteomes" id="UP000285517">
    <property type="component" value="Chromosome"/>
</dbReference>
<organism evidence="3 4">
    <name type="scientific">Aequorivita ciconiae</name>
    <dbReference type="NCBI Taxonomy" id="2494375"/>
    <lineage>
        <taxon>Bacteria</taxon>
        <taxon>Pseudomonadati</taxon>
        <taxon>Bacteroidota</taxon>
        <taxon>Flavobacteriia</taxon>
        <taxon>Flavobacteriales</taxon>
        <taxon>Flavobacteriaceae</taxon>
        <taxon>Aequorivita</taxon>
    </lineage>
</organism>
<keyword evidence="1" id="KW-0067">ATP-binding</keyword>
<dbReference type="Gene3D" id="3.30.470.20">
    <property type="entry name" value="ATP-grasp fold, B domain"/>
    <property type="match status" value="1"/>
</dbReference>
<dbReference type="InterPro" id="IPR005479">
    <property type="entry name" value="CPAse_ATP-bd"/>
</dbReference>
<dbReference type="KEGG" id="aev:EI546_05870"/>
<protein>
    <recommendedName>
        <fullName evidence="2">ATP-grasp domain-containing protein</fullName>
    </recommendedName>
</protein>
<dbReference type="SUPFAM" id="SSF56059">
    <property type="entry name" value="Glutathione synthetase ATP-binding domain-like"/>
    <property type="match status" value="1"/>
</dbReference>
<evidence type="ECO:0000313" key="3">
    <source>
        <dbReference type="EMBL" id="QAA81282.1"/>
    </source>
</evidence>
<dbReference type="OrthoDB" id="9803907at2"/>
<keyword evidence="1" id="KW-0547">Nucleotide-binding</keyword>
<evidence type="ECO:0000256" key="1">
    <source>
        <dbReference type="PROSITE-ProRule" id="PRU00409"/>
    </source>
</evidence>
<name>A0A410G1Y8_9FLAO</name>
<dbReference type="RefSeq" id="WP_128249670.1">
    <property type="nucleotide sequence ID" value="NZ_CP034951.1"/>
</dbReference>
<accession>A0A410G1Y8</accession>
<reference evidence="3 4" key="1">
    <citation type="submission" date="2019-01" db="EMBL/GenBank/DDBJ databases">
        <title>Complete genome sequencing of Aequorivita sp. H23M31.</title>
        <authorList>
            <person name="Bae J.-W."/>
        </authorList>
    </citation>
    <scope>NUCLEOTIDE SEQUENCE [LARGE SCALE GENOMIC DNA]</scope>
    <source>
        <strain evidence="3 4">H23M31</strain>
    </source>
</reference>
<dbReference type="GO" id="GO:0046872">
    <property type="term" value="F:metal ion binding"/>
    <property type="evidence" value="ECO:0007669"/>
    <property type="project" value="InterPro"/>
</dbReference>
<evidence type="ECO:0000259" key="2">
    <source>
        <dbReference type="PROSITE" id="PS50975"/>
    </source>
</evidence>
<evidence type="ECO:0000313" key="4">
    <source>
        <dbReference type="Proteomes" id="UP000285517"/>
    </source>
</evidence>
<dbReference type="EMBL" id="CP034951">
    <property type="protein sequence ID" value="QAA81282.1"/>
    <property type="molecule type" value="Genomic_DNA"/>
</dbReference>
<dbReference type="GO" id="GO:0005524">
    <property type="term" value="F:ATP binding"/>
    <property type="evidence" value="ECO:0007669"/>
    <property type="project" value="UniProtKB-UniRule"/>
</dbReference>
<keyword evidence="4" id="KW-1185">Reference proteome</keyword>
<dbReference type="Gene3D" id="3.40.50.20">
    <property type="match status" value="1"/>
</dbReference>
<dbReference type="InterPro" id="IPR011761">
    <property type="entry name" value="ATP-grasp"/>
</dbReference>
<proteinExistence type="predicted"/>
<sequence>MDKILITGIGGPTPRSIALRLRQLYPDAILIGTDINERAIGFHLDGLLDKKYLVPRADSENYWSIMKKIIADEQVDYAFIQPELEVLKWGEYFKEHNEYICPTFIPPVEYTKSLMDKANMAALLKDTDFIPITVEITPSAPNYEQVEAEIGYPCWIRAAVGSGGLGSLKIHSRHELEAWLFIHKNVEKFTVSEFLTGRHLANEMLYINGECIKNAGLHCVNYVMADIAPSKVTGNTSYGKFINEQELLDFCEEVMSVIADKLQVPPHAVYSFDLKEDDKGRLKVTEINIRHMAYTGVMAQVGFDLIEDSVKYIKGQTELIEKFNGYDHDYLFLRDVDIEPMVRKKPDLLRKIKNLG</sequence>
<gene>
    <name evidence="3" type="ORF">EI546_05870</name>
</gene>
<dbReference type="Pfam" id="PF02786">
    <property type="entry name" value="CPSase_L_D2"/>
    <property type="match status" value="1"/>
</dbReference>